<evidence type="ECO:0000256" key="3">
    <source>
        <dbReference type="ARBA" id="ARBA00022553"/>
    </source>
</evidence>
<protein>
    <recommendedName>
        <fullName evidence="2">histidine kinase</fullName>
        <ecNumber evidence="2">2.7.13.3</ecNumber>
    </recommendedName>
</protein>
<dbReference type="KEGG" id="oni:Osc7112_5284"/>
<evidence type="ECO:0000256" key="4">
    <source>
        <dbReference type="ARBA" id="ARBA00022777"/>
    </source>
</evidence>
<dbReference type="HOGENOM" id="CLU_000445_114_39_3"/>
<organism evidence="9 10">
    <name type="scientific">Phormidium nigroviride PCC 7112</name>
    <dbReference type="NCBI Taxonomy" id="179408"/>
    <lineage>
        <taxon>Bacteria</taxon>
        <taxon>Bacillati</taxon>
        <taxon>Cyanobacteriota</taxon>
        <taxon>Cyanophyceae</taxon>
        <taxon>Oscillatoriophycideae</taxon>
        <taxon>Oscillatoriales</taxon>
        <taxon>Oscillatoriaceae</taxon>
        <taxon>Phormidium</taxon>
    </lineage>
</organism>
<dbReference type="SUPFAM" id="SSF55874">
    <property type="entry name" value="ATPase domain of HSP90 chaperone/DNA topoisomerase II/histidine kinase"/>
    <property type="match status" value="1"/>
</dbReference>
<dbReference type="InterPro" id="IPR036890">
    <property type="entry name" value="HATPase_C_sf"/>
</dbReference>
<keyword evidence="6" id="KW-1133">Transmembrane helix</keyword>
<accession>K9VNM4</accession>
<dbReference type="eggNOG" id="COG3452">
    <property type="taxonomic scope" value="Bacteria"/>
</dbReference>
<dbReference type="PANTHER" id="PTHR43065">
    <property type="entry name" value="SENSOR HISTIDINE KINASE"/>
    <property type="match status" value="1"/>
</dbReference>
<dbReference type="Gene3D" id="3.30.565.10">
    <property type="entry name" value="Histidine kinase-like ATPase, C-terminal domain"/>
    <property type="match status" value="1"/>
</dbReference>
<dbReference type="SMART" id="SM00387">
    <property type="entry name" value="HATPase_c"/>
    <property type="match status" value="1"/>
</dbReference>
<evidence type="ECO:0000313" key="9">
    <source>
        <dbReference type="EMBL" id="AFZ09526.1"/>
    </source>
</evidence>
<keyword evidence="5" id="KW-0902">Two-component regulatory system</keyword>
<dbReference type="PRINTS" id="PR00344">
    <property type="entry name" value="BCTRLSENSOR"/>
</dbReference>
<dbReference type="STRING" id="179408.Osc7112_5284"/>
<dbReference type="PROSITE" id="PS50109">
    <property type="entry name" value="HIS_KIN"/>
    <property type="match status" value="1"/>
</dbReference>
<feature type="domain" description="Histidine kinase" evidence="7">
    <location>
        <begin position="326"/>
        <end position="582"/>
    </location>
</feature>
<dbReference type="PANTHER" id="PTHR43065:SF50">
    <property type="entry name" value="HISTIDINE KINASE"/>
    <property type="match status" value="1"/>
</dbReference>
<dbReference type="GO" id="GO:0000155">
    <property type="term" value="F:phosphorelay sensor kinase activity"/>
    <property type="evidence" value="ECO:0007669"/>
    <property type="project" value="InterPro"/>
</dbReference>
<dbReference type="InterPro" id="IPR003594">
    <property type="entry name" value="HATPase_dom"/>
</dbReference>
<evidence type="ECO:0000256" key="1">
    <source>
        <dbReference type="ARBA" id="ARBA00000085"/>
    </source>
</evidence>
<dbReference type="RefSeq" id="WP_015178740.1">
    <property type="nucleotide sequence ID" value="NC_019729.1"/>
</dbReference>
<dbReference type="InterPro" id="IPR036097">
    <property type="entry name" value="HisK_dim/P_sf"/>
</dbReference>
<name>K9VNM4_9CYAN</name>
<dbReference type="Pfam" id="PF03924">
    <property type="entry name" value="CHASE"/>
    <property type="match status" value="1"/>
</dbReference>
<proteinExistence type="predicted"/>
<evidence type="ECO:0000256" key="5">
    <source>
        <dbReference type="ARBA" id="ARBA00023012"/>
    </source>
</evidence>
<dbReference type="CDD" id="cd00082">
    <property type="entry name" value="HisKA"/>
    <property type="match status" value="1"/>
</dbReference>
<dbReference type="SUPFAM" id="SSF47384">
    <property type="entry name" value="Homodimeric domain of signal transducing histidine kinase"/>
    <property type="match status" value="1"/>
</dbReference>
<keyword evidence="6" id="KW-0812">Transmembrane</keyword>
<dbReference type="SMART" id="SM01079">
    <property type="entry name" value="CHASE"/>
    <property type="match status" value="1"/>
</dbReference>
<keyword evidence="10" id="KW-1185">Reference proteome</keyword>
<dbReference type="AlphaFoldDB" id="K9VNM4"/>
<evidence type="ECO:0000259" key="7">
    <source>
        <dbReference type="PROSITE" id="PS50109"/>
    </source>
</evidence>
<reference evidence="9 10" key="1">
    <citation type="submission" date="2012-05" db="EMBL/GenBank/DDBJ databases">
        <title>Finished chromosome of genome of Oscillatoria sp. PCC 7112.</title>
        <authorList>
            <consortium name="US DOE Joint Genome Institute"/>
            <person name="Gugger M."/>
            <person name="Coursin T."/>
            <person name="Rippka R."/>
            <person name="Tandeau De Marsac N."/>
            <person name="Huntemann M."/>
            <person name="Wei C.-L."/>
            <person name="Han J."/>
            <person name="Detter J.C."/>
            <person name="Han C."/>
            <person name="Tapia R."/>
            <person name="Davenport K."/>
            <person name="Daligault H."/>
            <person name="Erkkila T."/>
            <person name="Gu W."/>
            <person name="Munk A.C.C."/>
            <person name="Teshima H."/>
            <person name="Xu Y."/>
            <person name="Chain P."/>
            <person name="Chen A."/>
            <person name="Krypides N."/>
            <person name="Mavromatis K."/>
            <person name="Markowitz V."/>
            <person name="Szeto E."/>
            <person name="Ivanova N."/>
            <person name="Mikhailova N."/>
            <person name="Ovchinnikova G."/>
            <person name="Pagani I."/>
            <person name="Pati A."/>
            <person name="Goodwin L."/>
            <person name="Peters L."/>
            <person name="Pitluck S."/>
            <person name="Woyke T."/>
            <person name="Kerfeld C."/>
        </authorList>
    </citation>
    <scope>NUCLEOTIDE SEQUENCE [LARGE SCALE GENOMIC DNA]</scope>
    <source>
        <strain evidence="9 10">PCC 7112</strain>
    </source>
</reference>
<evidence type="ECO:0000259" key="8">
    <source>
        <dbReference type="PROSITE" id="PS50839"/>
    </source>
</evidence>
<keyword evidence="3" id="KW-0597">Phosphoprotein</keyword>
<dbReference type="InterPro" id="IPR006189">
    <property type="entry name" value="CHASE_dom"/>
</dbReference>
<dbReference type="OrthoDB" id="9802500at2"/>
<dbReference type="InterPro" id="IPR005467">
    <property type="entry name" value="His_kinase_dom"/>
</dbReference>
<evidence type="ECO:0000256" key="6">
    <source>
        <dbReference type="SAM" id="Phobius"/>
    </source>
</evidence>
<dbReference type="PROSITE" id="PS50839">
    <property type="entry name" value="CHASE"/>
    <property type="match status" value="1"/>
</dbReference>
<comment type="catalytic activity">
    <reaction evidence="1">
        <text>ATP + protein L-histidine = ADP + protein N-phospho-L-histidine.</text>
        <dbReference type="EC" id="2.7.13.3"/>
    </reaction>
</comment>
<dbReference type="EMBL" id="CP003614">
    <property type="protein sequence ID" value="AFZ09526.1"/>
    <property type="molecule type" value="Genomic_DNA"/>
</dbReference>
<keyword evidence="4 9" id="KW-0808">Transferase</keyword>
<gene>
    <name evidence="9" type="ORF">Osc7112_5284</name>
</gene>
<dbReference type="eggNOG" id="COG4191">
    <property type="taxonomic scope" value="Bacteria"/>
</dbReference>
<evidence type="ECO:0000313" key="10">
    <source>
        <dbReference type="Proteomes" id="UP000010478"/>
    </source>
</evidence>
<dbReference type="Proteomes" id="UP000010478">
    <property type="component" value="Chromosome"/>
</dbReference>
<dbReference type="PATRIC" id="fig|179408.3.peg.6602"/>
<keyword evidence="4 9" id="KW-0418">Kinase</keyword>
<dbReference type="Gene3D" id="1.10.287.130">
    <property type="match status" value="1"/>
</dbReference>
<sequence length="584" mass="64958" precursor="true">MKIRYLPYLAALLTATLVLAMAELFIRLENEHFQQRNRVAVLDQLSTVRAKLEGSLNQRLFVMQSLVAYISVTNPNISQAEFENLTRVILAKQPGIPSAALFKNSIATHLYPLAGQEGALGFAPLKIPEEKKPFQRAIDTRNTVVSGPVKLIEQGNMALITRTPIFLTPVGKPPESGRYWGMVSIGIDWNILLKEAGLLDSSAKLKYAIRGKDGLGAAGEVFFGNAKVFQQSPVTLEVTLPNGSWQLAAIPQNGWIENSPIFKRLWIAASFSAILTGGAIFVLVSTPAKLRERALQLESLLEELRRTQTMMIQAEKMSSLGQMVAGVAHEINNPVNFIHGNISYSSEYVADLIRLLDLYQRYYPEPAQEIKLEADNIDLEFLVKDLPKTINSMKFGTERIQQIVLSLRNFSRLDESDRKKVNLHEGIDSTLLILQNRLKANSHHSEIRIVKEYGDLPAIECYAGQLNQAFLNLINNAIDTLQEKLSSPNSQDLYFIPTIQIATQLKGKMAEIRISDNGSGMKEEVRRKIFDPFYTTKPVGKGTGIGLSITYQIIVERHGGKIECVSEPGKGTEFAIAIPLTNKN</sequence>
<dbReference type="InterPro" id="IPR003661">
    <property type="entry name" value="HisK_dim/P_dom"/>
</dbReference>
<keyword evidence="6" id="KW-0472">Membrane</keyword>
<dbReference type="EC" id="2.7.13.3" evidence="2"/>
<dbReference type="Pfam" id="PF02518">
    <property type="entry name" value="HATPase_c"/>
    <property type="match status" value="1"/>
</dbReference>
<feature type="domain" description="CHASE" evidence="8">
    <location>
        <begin position="111"/>
        <end position="248"/>
    </location>
</feature>
<feature type="transmembrane region" description="Helical" evidence="6">
    <location>
        <begin position="265"/>
        <end position="284"/>
    </location>
</feature>
<evidence type="ECO:0000256" key="2">
    <source>
        <dbReference type="ARBA" id="ARBA00012438"/>
    </source>
</evidence>
<dbReference type="InterPro" id="IPR004358">
    <property type="entry name" value="Sig_transdc_His_kin-like_C"/>
</dbReference>